<evidence type="ECO:0000256" key="1">
    <source>
        <dbReference type="SAM" id="MobiDB-lite"/>
    </source>
</evidence>
<evidence type="ECO:0000313" key="3">
    <source>
        <dbReference type="Proteomes" id="UP000270261"/>
    </source>
</evidence>
<protein>
    <submittedName>
        <fullName evidence="2">Uncharacterized protein</fullName>
    </submittedName>
</protein>
<accession>A0A426FMV1</accession>
<dbReference type="RefSeq" id="WP_125096199.1">
    <property type="nucleotide sequence ID" value="NZ_RRUE01000002.1"/>
</dbReference>
<gene>
    <name evidence="2" type="ORF">EHV23_11495</name>
</gene>
<feature type="region of interest" description="Disordered" evidence="1">
    <location>
        <begin position="1"/>
        <end position="28"/>
    </location>
</feature>
<sequence>MNPTDSPPTHVPTSPTEGRSPRGARQRLPFIQPVRIGRDADALAGIYQPASDSTGTGTAVLICNPFGQEAIRAQRSLRVLAERLGRQGIASLRFDYFGTGDSPGEDGAGHLTRWRQDIHLADVTLRQLSGASQTIWVGLRLGATLALQAALLLTDLPQPQRILLWDPVLDGPTYLAHLQRMNEFWTRQSNVTSEALGFLITHRIRRHIAAIRPSALPADTRIPLHLVGTASLPGRQAFLDHCQKHHIPLHEVLLDSAIEWTSNTALDSQWVPDEAIGALLDICAGRHHPSPSQQEP</sequence>
<name>A0A426FMV1_9BURK</name>
<keyword evidence="3" id="KW-1185">Reference proteome</keyword>
<dbReference type="AlphaFoldDB" id="A0A426FMV1"/>
<comment type="caution">
    <text evidence="2">The sequence shown here is derived from an EMBL/GenBank/DDBJ whole genome shotgun (WGS) entry which is preliminary data.</text>
</comment>
<proteinExistence type="predicted"/>
<evidence type="ECO:0000313" key="2">
    <source>
        <dbReference type="EMBL" id="RRN44000.1"/>
    </source>
</evidence>
<dbReference type="InterPro" id="IPR029058">
    <property type="entry name" value="AB_hydrolase_fold"/>
</dbReference>
<dbReference type="Gene3D" id="3.40.50.1820">
    <property type="entry name" value="alpha/beta hydrolase"/>
    <property type="match status" value="1"/>
</dbReference>
<organism evidence="2 3">
    <name type="scientific">Lautropia dentalis</name>
    <dbReference type="NCBI Taxonomy" id="2490857"/>
    <lineage>
        <taxon>Bacteria</taxon>
        <taxon>Pseudomonadati</taxon>
        <taxon>Pseudomonadota</taxon>
        <taxon>Betaproteobacteria</taxon>
        <taxon>Burkholderiales</taxon>
        <taxon>Burkholderiaceae</taxon>
        <taxon>Lautropia</taxon>
    </lineage>
</organism>
<feature type="compositionally biased region" description="Pro residues" evidence="1">
    <location>
        <begin position="1"/>
        <end position="10"/>
    </location>
</feature>
<dbReference type="OrthoDB" id="5379975at2"/>
<dbReference type="SUPFAM" id="SSF53474">
    <property type="entry name" value="alpha/beta-Hydrolases"/>
    <property type="match status" value="1"/>
</dbReference>
<reference evidence="2 3" key="1">
    <citation type="submission" date="2018-11" db="EMBL/GenBank/DDBJ databases">
        <title>Genome sequencing of Lautropia sp. KCOM 2505 (= ChDC F240).</title>
        <authorList>
            <person name="Kook J.-K."/>
            <person name="Park S.-N."/>
            <person name="Lim Y.K."/>
        </authorList>
    </citation>
    <scope>NUCLEOTIDE SEQUENCE [LARGE SCALE GENOMIC DNA]</scope>
    <source>
        <strain evidence="2 3">KCOM 2505</strain>
    </source>
</reference>
<dbReference type="Proteomes" id="UP000270261">
    <property type="component" value="Unassembled WGS sequence"/>
</dbReference>
<dbReference type="EMBL" id="RRUE01000002">
    <property type="protein sequence ID" value="RRN44000.1"/>
    <property type="molecule type" value="Genomic_DNA"/>
</dbReference>